<dbReference type="OrthoDB" id="2693102at2759"/>
<evidence type="ECO:0000313" key="2">
    <source>
        <dbReference type="Proteomes" id="UP000719766"/>
    </source>
</evidence>
<reference evidence="1" key="1">
    <citation type="journal article" date="2020" name="New Phytol.">
        <title>Comparative genomics reveals dynamic genome evolution in host specialist ectomycorrhizal fungi.</title>
        <authorList>
            <person name="Lofgren L.A."/>
            <person name="Nguyen N.H."/>
            <person name="Vilgalys R."/>
            <person name="Ruytinx J."/>
            <person name="Liao H.L."/>
            <person name="Branco S."/>
            <person name="Kuo A."/>
            <person name="LaButti K."/>
            <person name="Lipzen A."/>
            <person name="Andreopoulos W."/>
            <person name="Pangilinan J."/>
            <person name="Riley R."/>
            <person name="Hundley H."/>
            <person name="Na H."/>
            <person name="Barry K."/>
            <person name="Grigoriev I.V."/>
            <person name="Stajich J.E."/>
            <person name="Kennedy P.G."/>
        </authorList>
    </citation>
    <scope>NUCLEOTIDE SEQUENCE</scope>
    <source>
        <strain evidence="1">S12</strain>
    </source>
</reference>
<comment type="caution">
    <text evidence="1">The sequence shown here is derived from an EMBL/GenBank/DDBJ whole genome shotgun (WGS) entry which is preliminary data.</text>
</comment>
<keyword evidence="2" id="KW-1185">Reference proteome</keyword>
<proteinExistence type="predicted"/>
<name>A0A9P7DCD7_9AGAM</name>
<dbReference type="Proteomes" id="UP000719766">
    <property type="component" value="Unassembled WGS sequence"/>
</dbReference>
<organism evidence="1 2">
    <name type="scientific">Suillus plorans</name>
    <dbReference type="NCBI Taxonomy" id="116603"/>
    <lineage>
        <taxon>Eukaryota</taxon>
        <taxon>Fungi</taxon>
        <taxon>Dikarya</taxon>
        <taxon>Basidiomycota</taxon>
        <taxon>Agaricomycotina</taxon>
        <taxon>Agaricomycetes</taxon>
        <taxon>Agaricomycetidae</taxon>
        <taxon>Boletales</taxon>
        <taxon>Suillineae</taxon>
        <taxon>Suillaceae</taxon>
        <taxon>Suillus</taxon>
    </lineage>
</organism>
<sequence>MVRTGLLVRFSCGSVHGPGVSQNWTTVRFSVLPLGERFDFGILKLQDLLVSIKCRGPLTSPSSHSRKTTASTPKINVPTKTKATKTTEFEVSGHAPSFMPSYFPMSLGIETINCGTTTSARHVTCVFATKSGLLISMMSHYALGNTASPGLLGLGNPIEAGTTPAPSTYHPTLMSPPFY</sequence>
<evidence type="ECO:0000313" key="1">
    <source>
        <dbReference type="EMBL" id="KAG1787644.1"/>
    </source>
</evidence>
<dbReference type="GeneID" id="64602721"/>
<dbReference type="AlphaFoldDB" id="A0A9P7DCD7"/>
<dbReference type="EMBL" id="JABBWE010000076">
    <property type="protein sequence ID" value="KAG1787644.1"/>
    <property type="molecule type" value="Genomic_DNA"/>
</dbReference>
<accession>A0A9P7DCD7</accession>
<gene>
    <name evidence="1" type="ORF">HD556DRAFT_1501101</name>
</gene>
<protein>
    <submittedName>
        <fullName evidence="1">Uncharacterized protein</fullName>
    </submittedName>
</protein>
<dbReference type="RefSeq" id="XP_041154967.1">
    <property type="nucleotide sequence ID" value="XM_041308957.1"/>
</dbReference>